<dbReference type="RefSeq" id="WP_263844518.1">
    <property type="nucleotide sequence ID" value="NZ_JALIEB010000007.1"/>
</dbReference>
<gene>
    <name evidence="1" type="ORF">MUB52_12205</name>
</gene>
<keyword evidence="2" id="KW-1185">Reference proteome</keyword>
<evidence type="ECO:0008006" key="3">
    <source>
        <dbReference type="Google" id="ProtNLM"/>
    </source>
</evidence>
<name>A0ABT3BF31_9RHOB</name>
<dbReference type="EMBL" id="JALIEB010000007">
    <property type="protein sequence ID" value="MCV3272191.1"/>
    <property type="molecule type" value="Genomic_DNA"/>
</dbReference>
<organism evidence="1 2">
    <name type="scientific">Roseobacter sinensis</name>
    <dbReference type="NCBI Taxonomy" id="2931391"/>
    <lineage>
        <taxon>Bacteria</taxon>
        <taxon>Pseudomonadati</taxon>
        <taxon>Pseudomonadota</taxon>
        <taxon>Alphaproteobacteria</taxon>
        <taxon>Rhodobacterales</taxon>
        <taxon>Roseobacteraceae</taxon>
        <taxon>Roseobacter</taxon>
    </lineage>
</organism>
<accession>A0ABT3BF31</accession>
<proteinExistence type="predicted"/>
<evidence type="ECO:0000313" key="1">
    <source>
        <dbReference type="EMBL" id="MCV3272191.1"/>
    </source>
</evidence>
<sequence>MRVTFPLVLAGLLGLGACGPSEQQIAAATFSVAETATPADLFSETCLRTLPSFSGYEAAVTRRGLQLATRESVGTIYRAPGDKPLTSVRASDRFKNACGVAFLGSPDAAAVGSQFLTEAVRRTGGQPREKLTSSFFHSAYHLRNGSVFTHDVRRSAGQTRRIVLISPPVPKEDIAELIYN</sequence>
<protein>
    <recommendedName>
        <fullName evidence="3">Lipoprotein</fullName>
    </recommendedName>
</protein>
<evidence type="ECO:0000313" key="2">
    <source>
        <dbReference type="Proteomes" id="UP001208690"/>
    </source>
</evidence>
<comment type="caution">
    <text evidence="1">The sequence shown here is derived from an EMBL/GenBank/DDBJ whole genome shotgun (WGS) entry which is preliminary data.</text>
</comment>
<dbReference type="PROSITE" id="PS51257">
    <property type="entry name" value="PROKAR_LIPOPROTEIN"/>
    <property type="match status" value="1"/>
</dbReference>
<dbReference type="Proteomes" id="UP001208690">
    <property type="component" value="Unassembled WGS sequence"/>
</dbReference>
<reference evidence="1 2" key="1">
    <citation type="submission" date="2022-04" db="EMBL/GenBank/DDBJ databases">
        <title>Roseobacter sp. WL0113 is a bacterium isolated from neritic sediment.</title>
        <authorList>
            <person name="Wang L."/>
            <person name="He W."/>
            <person name="Zhang D.-F."/>
        </authorList>
    </citation>
    <scope>NUCLEOTIDE SEQUENCE [LARGE SCALE GENOMIC DNA]</scope>
    <source>
        <strain evidence="1 2">WL0113</strain>
    </source>
</reference>